<dbReference type="VEuPathDB" id="AmoebaDB:EHI_000480"/>
<dbReference type="SUPFAM" id="SSF55753">
    <property type="entry name" value="Actin depolymerizing proteins"/>
    <property type="match status" value="1"/>
</dbReference>
<evidence type="ECO:0000259" key="2">
    <source>
        <dbReference type="PROSITE" id="PS50056"/>
    </source>
</evidence>
<dbReference type="InterPro" id="IPR029021">
    <property type="entry name" value="Prot-tyrosine_phosphatase-like"/>
</dbReference>
<dbReference type="CDD" id="cd14498">
    <property type="entry name" value="DSP"/>
    <property type="match status" value="1"/>
</dbReference>
<dbReference type="VEuPathDB" id="AmoebaDB:KM1_133570"/>
<gene>
    <name evidence="3" type="ORF">CL6EHI_000480</name>
</gene>
<dbReference type="PROSITE" id="PS50056">
    <property type="entry name" value="TYR_PHOSPHATASE_2"/>
    <property type="match status" value="1"/>
</dbReference>
<dbReference type="InterPro" id="IPR029006">
    <property type="entry name" value="ADF-H/Gelsolin-like_dom_sf"/>
</dbReference>
<dbReference type="Gene3D" id="3.90.190.10">
    <property type="entry name" value="Protein tyrosine phosphatase superfamily"/>
    <property type="match status" value="1"/>
</dbReference>
<evidence type="ECO:0000259" key="1">
    <source>
        <dbReference type="PROSITE" id="PS50054"/>
    </source>
</evidence>
<dbReference type="PANTHER" id="PTHR46381:SF2">
    <property type="entry name" value="MAP KINASE PHOSPHATASE"/>
    <property type="match status" value="1"/>
</dbReference>
<dbReference type="Proteomes" id="UP000078387">
    <property type="component" value="Unassembled WGS sequence"/>
</dbReference>
<name>A0A5K1V6E5_ENTHI</name>
<dbReference type="EMBL" id="BDEQ01000001">
    <property type="protein sequence ID" value="GAT94180.1"/>
    <property type="molecule type" value="Genomic_DNA"/>
</dbReference>
<organism evidence="3 4">
    <name type="scientific">Entamoeba histolytica</name>
    <dbReference type="NCBI Taxonomy" id="5759"/>
    <lineage>
        <taxon>Eukaryota</taxon>
        <taxon>Amoebozoa</taxon>
        <taxon>Evosea</taxon>
        <taxon>Archamoebae</taxon>
        <taxon>Mastigamoebida</taxon>
        <taxon>Entamoebidae</taxon>
        <taxon>Entamoeba</taxon>
    </lineage>
</organism>
<dbReference type="VEuPathDB" id="AmoebaDB:EHI7A_071730"/>
<dbReference type="InterPro" id="IPR000340">
    <property type="entry name" value="Dual-sp_phosphatase_cat-dom"/>
</dbReference>
<dbReference type="Pfam" id="PF00782">
    <property type="entry name" value="DSPc"/>
    <property type="match status" value="1"/>
</dbReference>
<protein>
    <submittedName>
        <fullName evidence="3">Dual specificity protein phosphatase putative</fullName>
    </submittedName>
</protein>
<proteinExistence type="predicted"/>
<dbReference type="SUPFAM" id="SSF52799">
    <property type="entry name" value="(Phosphotyrosine protein) phosphatases II"/>
    <property type="match status" value="1"/>
</dbReference>
<reference evidence="3 4" key="1">
    <citation type="submission" date="2016-05" db="EMBL/GenBank/DDBJ databases">
        <title>First whole genome sequencing of Entamoeba histolytica HM1:IMSS-clone-6.</title>
        <authorList>
            <person name="Mukherjee Avik.K."/>
            <person name="Izumyama S."/>
            <person name="Nakada-Tsukui K."/>
            <person name="Nozaki T."/>
        </authorList>
    </citation>
    <scope>NUCLEOTIDE SEQUENCE [LARGE SCALE GENOMIC DNA]</scope>
    <source>
        <strain evidence="3 4">HM1:IMSS clone 6</strain>
    </source>
</reference>
<feature type="domain" description="Tyrosine-protein phosphatase" evidence="1">
    <location>
        <begin position="52"/>
        <end position="196"/>
    </location>
</feature>
<evidence type="ECO:0000313" key="3">
    <source>
        <dbReference type="EMBL" id="GAT94180.1"/>
    </source>
</evidence>
<dbReference type="SMART" id="SM00195">
    <property type="entry name" value="DSPc"/>
    <property type="match status" value="1"/>
</dbReference>
<dbReference type="OMA" id="ANKKNKC"/>
<dbReference type="VEuPathDB" id="AmoebaDB:EHI8A_073220"/>
<dbReference type="AlphaFoldDB" id="A0A5K1V6E5"/>
<dbReference type="PANTHER" id="PTHR46381">
    <property type="entry name" value="MKPA PROTEIN"/>
    <property type="match status" value="1"/>
</dbReference>
<sequence>MSGETEKQRPKRKMVMMKMKIDLSKAHDVRDATLRNDPNMALPPSLRVNRNELSEIEDWLFISGEMTAADPEILEKTEIGYIINAAIGVAKTGFPQKFKYLAFDMSDDTEQDLSSFIFHAIDFLTNLRKASKKNKCLVHCHAGISRSVSLVLSYLMYANKFTFDEALAEVRTRRSVACPNISFEFQLKNFQVLLQTHKPSHVVYSKLRPHINSSIYPIYIARALTVGSENSLIGEKTTVQMLTPGDSPYYPLDSIFDSRGCFVVFAMEGNVYIWVGSLSHQNEFNACQTYCGQIERIIGTPKHTVIHENEETVQFLKEAHLYPPQRKLHLHKRYNVEYPVIKNEKLLIRYPDWRLLTPQEADQETETPIICIQPKNFSQNSFGLDMSQSNFASSDAFSIHQETPPLQSLELTESSSYFFNSTATRVDRKETQEYLNKVKRTDSPKKRSHTILNGTESSFTKQKYNIKKYKMTVFIPMHFPRFSTMQGNRCKENLELLSERADCVQTTGNIEVVQQFFQNFGLNPEEVETAVYFSSTQFGVFAKQNL</sequence>
<dbReference type="InterPro" id="IPR000387">
    <property type="entry name" value="Tyr_Pase_dom"/>
</dbReference>
<evidence type="ECO:0000313" key="4">
    <source>
        <dbReference type="Proteomes" id="UP000078387"/>
    </source>
</evidence>
<dbReference type="PROSITE" id="PS50054">
    <property type="entry name" value="TYR_PHOSPHATASE_DUAL"/>
    <property type="match status" value="1"/>
</dbReference>
<dbReference type="VEuPathDB" id="AmoebaDB:EHI5A_111260"/>
<dbReference type="InterPro" id="IPR020422">
    <property type="entry name" value="TYR_PHOSPHATASE_DUAL_dom"/>
</dbReference>
<comment type="caution">
    <text evidence="3">The sequence shown here is derived from an EMBL/GenBank/DDBJ whole genome shotgun (WGS) entry which is preliminary data.</text>
</comment>
<dbReference type="Gene3D" id="3.40.20.10">
    <property type="entry name" value="Severin"/>
    <property type="match status" value="1"/>
</dbReference>
<feature type="domain" description="Tyrosine specific protein phosphatases" evidence="2">
    <location>
        <begin position="121"/>
        <end position="174"/>
    </location>
</feature>
<accession>A0A5K1V6E5</accession>